<evidence type="ECO:0000313" key="5">
    <source>
        <dbReference type="Proteomes" id="UP000190229"/>
    </source>
</evidence>
<dbReference type="PIRSF" id="PIRSF007510">
    <property type="entry name" value="UCP007510"/>
    <property type="match status" value="1"/>
</dbReference>
<dbReference type="EMBL" id="LSUQ01000018">
    <property type="protein sequence ID" value="OAG94006.1"/>
    <property type="molecule type" value="Genomic_DNA"/>
</dbReference>
<dbReference type="InterPro" id="IPR006340">
    <property type="entry name" value="DUF436"/>
</dbReference>
<evidence type="ECO:0000313" key="3">
    <source>
        <dbReference type="EMBL" id="OPG16735.1"/>
    </source>
</evidence>
<dbReference type="RefSeq" id="WP_067564098.1">
    <property type="nucleotide sequence ID" value="NZ_LSUQ01000018.1"/>
</dbReference>
<reference evidence="2 4" key="1">
    <citation type="submission" date="2016-02" db="EMBL/GenBank/DDBJ databases">
        <title>Draft genome sequence of Acidibacillus ferrooxidans SLC66.</title>
        <authorList>
            <person name="Oliveira G."/>
            <person name="Nancucheo I."/>
            <person name="Dall'Agnol H."/>
            <person name="Johnson B."/>
            <person name="Oliveira R."/>
            <person name="Nunes G.L."/>
            <person name="Tzotzos G."/>
            <person name="Orellana S.C."/>
            <person name="Salim A.C."/>
            <person name="Araujo F.M."/>
        </authorList>
    </citation>
    <scope>NUCLEOTIDE SEQUENCE [LARGE SCALE GENOMIC DNA]</scope>
    <source>
        <strain evidence="2 4">SLC66</strain>
    </source>
</reference>
<comment type="similarity">
    <text evidence="1">Belongs to the UPF0340 family.</text>
</comment>
<organism evidence="3 5">
    <name type="scientific">Ferroacidibacillus organovorans</name>
    <dbReference type="NCBI Taxonomy" id="1765683"/>
    <lineage>
        <taxon>Bacteria</taxon>
        <taxon>Bacillati</taxon>
        <taxon>Bacillota</taxon>
        <taxon>Bacilli</taxon>
        <taxon>Bacillales</taxon>
        <taxon>Alicyclobacillaceae</taxon>
        <taxon>Ferroacidibacillus</taxon>
    </lineage>
</organism>
<evidence type="ECO:0000256" key="1">
    <source>
        <dbReference type="HAMAP-Rule" id="MF_00800"/>
    </source>
</evidence>
<sequence>MSDTFYEATCRALKELAEHADLTSGKLLVIGASSSEVGGHTIGTAGSDEIAAQLVDAFFEVQSEFGFELAVQCCEHLNRALVVTRKTLEIERLEEVSAVPVRHAGGAVAAEMYRRLPDSVLVEAVRAHAGIDIGDTLIGMHLRPVAVPIRLSLKEIGYAHVTAARTRPRLIGGARAMYTRL</sequence>
<evidence type="ECO:0000313" key="4">
    <source>
        <dbReference type="Proteomes" id="UP000077421"/>
    </source>
</evidence>
<comment type="caution">
    <text evidence="3">The sequence shown here is derived from an EMBL/GenBank/DDBJ whole genome shotgun (WGS) entry which is preliminary data.</text>
</comment>
<dbReference type="EMBL" id="MWPS01000014">
    <property type="protein sequence ID" value="OPG16735.1"/>
    <property type="molecule type" value="Genomic_DNA"/>
</dbReference>
<reference evidence="3 5" key="2">
    <citation type="submission" date="2017-02" db="EMBL/GenBank/DDBJ databases">
        <title>Draft genome of Acidibacillus ferrooxidans Huett2.</title>
        <authorList>
            <person name="Schopf S."/>
        </authorList>
    </citation>
    <scope>NUCLEOTIDE SEQUENCE [LARGE SCALE GENOMIC DNA]</scope>
    <source>
        <strain evidence="3 5">Huett2</strain>
    </source>
</reference>
<name>A0A161QGZ6_9BACL</name>
<dbReference type="InterPro" id="IPR028345">
    <property type="entry name" value="Antibiotic_NAT-like"/>
</dbReference>
<dbReference type="Gene3D" id="3.40.50.10360">
    <property type="entry name" value="Hypothetical protein TT1679"/>
    <property type="match status" value="1"/>
</dbReference>
<dbReference type="AlphaFoldDB" id="A0A161QGZ6"/>
<evidence type="ECO:0000313" key="2">
    <source>
        <dbReference type="EMBL" id="OAG94006.1"/>
    </source>
</evidence>
<dbReference type="HAMAP" id="MF_00800">
    <property type="entry name" value="UPF0340"/>
    <property type="match status" value="1"/>
</dbReference>
<dbReference type="Pfam" id="PF04260">
    <property type="entry name" value="DUF436"/>
    <property type="match status" value="1"/>
</dbReference>
<dbReference type="SUPFAM" id="SSF110710">
    <property type="entry name" value="TTHA0583/YokD-like"/>
    <property type="match status" value="1"/>
</dbReference>
<accession>A0A161QGZ6</accession>
<dbReference type="STRING" id="1765683.B2M26_05075"/>
<keyword evidence="5" id="KW-1185">Reference proteome</keyword>
<gene>
    <name evidence="2" type="ORF">AYW79_07715</name>
    <name evidence="3" type="ORF">B2M26_05075</name>
</gene>
<proteinExistence type="inferred from homology"/>
<dbReference type="NCBIfam" id="TIGR01440">
    <property type="entry name" value="TIGR01440 family protein"/>
    <property type="match status" value="1"/>
</dbReference>
<dbReference type="Proteomes" id="UP000190229">
    <property type="component" value="Unassembled WGS sequence"/>
</dbReference>
<dbReference type="OrthoDB" id="9803187at2"/>
<protein>
    <recommendedName>
        <fullName evidence="1">UPF0340 protein AYW79_07715</fullName>
    </recommendedName>
</protein>
<dbReference type="Proteomes" id="UP000077421">
    <property type="component" value="Unassembled WGS sequence"/>
</dbReference>